<dbReference type="InterPro" id="IPR035906">
    <property type="entry name" value="MetI-like_sf"/>
</dbReference>
<evidence type="ECO:0000256" key="5">
    <source>
        <dbReference type="ARBA" id="ARBA00022970"/>
    </source>
</evidence>
<dbReference type="Pfam" id="PF00528">
    <property type="entry name" value="BPD_transp_1"/>
    <property type="match status" value="1"/>
</dbReference>
<dbReference type="EMBL" id="RKQZ01000001">
    <property type="protein sequence ID" value="RPF22133.1"/>
    <property type="molecule type" value="Genomic_DNA"/>
</dbReference>
<dbReference type="PANTHER" id="PTHR30614:SF0">
    <property type="entry name" value="L-CYSTINE TRANSPORT SYSTEM PERMEASE PROTEIN TCYL"/>
    <property type="match status" value="1"/>
</dbReference>
<dbReference type="GO" id="GO:0043190">
    <property type="term" value="C:ATP-binding cassette (ABC) transporter complex"/>
    <property type="evidence" value="ECO:0007669"/>
    <property type="project" value="InterPro"/>
</dbReference>
<dbReference type="InterPro" id="IPR014341">
    <property type="entry name" value="Ectoine_EhuD"/>
</dbReference>
<evidence type="ECO:0000313" key="10">
    <source>
        <dbReference type="EMBL" id="RPF22133.1"/>
    </source>
</evidence>
<dbReference type="GO" id="GO:0006865">
    <property type="term" value="P:amino acid transport"/>
    <property type="evidence" value="ECO:0007669"/>
    <property type="project" value="UniProtKB-KW"/>
</dbReference>
<keyword evidence="3" id="KW-1003">Cell membrane</keyword>
<dbReference type="PANTHER" id="PTHR30614">
    <property type="entry name" value="MEMBRANE COMPONENT OF AMINO ACID ABC TRANSPORTER"/>
    <property type="match status" value="1"/>
</dbReference>
<feature type="transmembrane region" description="Helical" evidence="8">
    <location>
        <begin position="67"/>
        <end position="100"/>
    </location>
</feature>
<feature type="transmembrane region" description="Helical" evidence="8">
    <location>
        <begin position="251"/>
        <end position="269"/>
    </location>
</feature>
<dbReference type="PROSITE" id="PS50928">
    <property type="entry name" value="ABC_TM1"/>
    <property type="match status" value="1"/>
</dbReference>
<keyword evidence="4 8" id="KW-0812">Transmembrane</keyword>
<feature type="domain" description="ABC transmembrane type-1" evidence="9">
    <location>
        <begin position="76"/>
        <end position="269"/>
    </location>
</feature>
<organism evidence="10 11">
    <name type="scientific">Myceligenerans xiligouense</name>
    <dbReference type="NCBI Taxonomy" id="253184"/>
    <lineage>
        <taxon>Bacteria</taxon>
        <taxon>Bacillati</taxon>
        <taxon>Actinomycetota</taxon>
        <taxon>Actinomycetes</taxon>
        <taxon>Micrococcales</taxon>
        <taxon>Promicromonosporaceae</taxon>
        <taxon>Myceligenerans</taxon>
    </lineage>
</organism>
<feature type="transmembrane region" description="Helical" evidence="8">
    <location>
        <begin position="27"/>
        <end position="47"/>
    </location>
</feature>
<dbReference type="CDD" id="cd06261">
    <property type="entry name" value="TM_PBP2"/>
    <property type="match status" value="1"/>
</dbReference>
<keyword evidence="7 8" id="KW-0472">Membrane</keyword>
<evidence type="ECO:0000256" key="7">
    <source>
        <dbReference type="ARBA" id="ARBA00023136"/>
    </source>
</evidence>
<comment type="subcellular location">
    <subcellularLocation>
        <location evidence="1 8">Cell membrane</location>
        <topology evidence="1 8">Multi-pass membrane protein</topology>
    </subcellularLocation>
</comment>
<evidence type="ECO:0000256" key="8">
    <source>
        <dbReference type="RuleBase" id="RU363032"/>
    </source>
</evidence>
<dbReference type="AlphaFoldDB" id="A0A3N4YNB4"/>
<dbReference type="InterPro" id="IPR000515">
    <property type="entry name" value="MetI-like"/>
</dbReference>
<keyword evidence="5" id="KW-0029">Amino-acid transport</keyword>
<dbReference type="SUPFAM" id="SSF161098">
    <property type="entry name" value="MetI-like"/>
    <property type="match status" value="1"/>
</dbReference>
<comment type="caution">
    <text evidence="10">The sequence shown here is derived from an EMBL/GenBank/DDBJ whole genome shotgun (WGS) entry which is preliminary data.</text>
</comment>
<protein>
    <submittedName>
        <fullName evidence="10">Amino acid ABC transporter membrane protein 2 (PAAT family)</fullName>
    </submittedName>
</protein>
<keyword evidence="6 8" id="KW-1133">Transmembrane helix</keyword>
<sequence>MTQTTAHSEPVVEEFRPHRRWFQRPDVLTPLILTSVGFALLIGAVSVPANYRTEMDAPPGDVSFDWMFFFHMVPLMVQGVLVLAKATVLGFTVAIVLGFAMALGRRTKLRWVSWPSALVIEFIRSTPLLVQLFFWQALFRSVEGISLTPVEILTLGLGIHYATYCSEAYRAGINSVDKGQWEAATALNLGPVTKWTRVIIPQAVPNVLPALGNYLVAAFKDAPLGVAVNVHGLLFFADQVRAETFRATEPYLLAGVGFLLVSLPAAWLVRQLEKRISYERV</sequence>
<name>A0A3N4YNB4_9MICO</name>
<evidence type="ECO:0000256" key="3">
    <source>
        <dbReference type="ARBA" id="ARBA00022475"/>
    </source>
</evidence>
<reference evidence="10 11" key="1">
    <citation type="submission" date="2018-11" db="EMBL/GenBank/DDBJ databases">
        <title>Sequencing the genomes of 1000 actinobacteria strains.</title>
        <authorList>
            <person name="Klenk H.-P."/>
        </authorList>
    </citation>
    <scope>NUCLEOTIDE SEQUENCE [LARGE SCALE GENOMIC DNA]</scope>
    <source>
        <strain evidence="10 11">DSM 15700</strain>
    </source>
</reference>
<comment type="similarity">
    <text evidence="8">Belongs to the binding-protein-dependent transport system permease family.</text>
</comment>
<accession>A0A3N4YNB4</accession>
<evidence type="ECO:0000256" key="6">
    <source>
        <dbReference type="ARBA" id="ARBA00022989"/>
    </source>
</evidence>
<dbReference type="NCBIfam" id="TIGR03003">
    <property type="entry name" value="ectoine_ehuD"/>
    <property type="match status" value="1"/>
</dbReference>
<dbReference type="Proteomes" id="UP000280501">
    <property type="component" value="Unassembled WGS sequence"/>
</dbReference>
<dbReference type="GO" id="GO:0022857">
    <property type="term" value="F:transmembrane transporter activity"/>
    <property type="evidence" value="ECO:0007669"/>
    <property type="project" value="InterPro"/>
</dbReference>
<gene>
    <name evidence="10" type="ORF">EDD34_2780</name>
</gene>
<keyword evidence="2 8" id="KW-0813">Transport</keyword>
<evidence type="ECO:0000313" key="11">
    <source>
        <dbReference type="Proteomes" id="UP000280501"/>
    </source>
</evidence>
<dbReference type="InterPro" id="IPR043429">
    <property type="entry name" value="ArtM/GltK/GlnP/TcyL/YhdX-like"/>
</dbReference>
<dbReference type="NCBIfam" id="TIGR01726">
    <property type="entry name" value="HEQRo_perm_3TM"/>
    <property type="match status" value="1"/>
</dbReference>
<evidence type="ECO:0000256" key="1">
    <source>
        <dbReference type="ARBA" id="ARBA00004651"/>
    </source>
</evidence>
<evidence type="ECO:0000259" key="9">
    <source>
        <dbReference type="PROSITE" id="PS50928"/>
    </source>
</evidence>
<proteinExistence type="inferred from homology"/>
<dbReference type="Gene3D" id="1.10.3720.10">
    <property type="entry name" value="MetI-like"/>
    <property type="match status" value="1"/>
</dbReference>
<dbReference type="InterPro" id="IPR010065">
    <property type="entry name" value="AA_ABC_transptr_permease_3TM"/>
</dbReference>
<keyword evidence="11" id="KW-1185">Reference proteome</keyword>
<evidence type="ECO:0000256" key="4">
    <source>
        <dbReference type="ARBA" id="ARBA00022692"/>
    </source>
</evidence>
<dbReference type="RefSeq" id="WP_211341586.1">
    <property type="nucleotide sequence ID" value="NZ_RKQZ01000001.1"/>
</dbReference>
<evidence type="ECO:0000256" key="2">
    <source>
        <dbReference type="ARBA" id="ARBA00022448"/>
    </source>
</evidence>